<sequence length="40" mass="4449">MSDARRDRRPAVQPHAYDAESGYGLRIVDTLASDWGAWTG</sequence>
<proteinExistence type="predicted"/>
<name>A0AB39YI55_9ACTN</name>
<organism evidence="1">
    <name type="scientific">Streptomyces sp. R33</name>
    <dbReference type="NCBI Taxonomy" id="3238629"/>
    <lineage>
        <taxon>Bacteria</taxon>
        <taxon>Bacillati</taxon>
        <taxon>Actinomycetota</taxon>
        <taxon>Actinomycetes</taxon>
        <taxon>Kitasatosporales</taxon>
        <taxon>Streptomycetaceae</taxon>
        <taxon>Streptomyces</taxon>
    </lineage>
</organism>
<dbReference type="RefSeq" id="WP_369780414.1">
    <property type="nucleotide sequence ID" value="NZ_CP165727.1"/>
</dbReference>
<dbReference type="AlphaFoldDB" id="A0AB39YI55"/>
<protein>
    <submittedName>
        <fullName evidence="1">Uncharacterized protein</fullName>
    </submittedName>
</protein>
<evidence type="ECO:0000313" key="1">
    <source>
        <dbReference type="EMBL" id="XDV69191.1"/>
    </source>
</evidence>
<dbReference type="EMBL" id="CP165727">
    <property type="protein sequence ID" value="XDV69191.1"/>
    <property type="molecule type" value="Genomic_DNA"/>
</dbReference>
<reference evidence="1" key="1">
    <citation type="submission" date="2024-08" db="EMBL/GenBank/DDBJ databases">
        <authorList>
            <person name="Yu S.T."/>
        </authorList>
    </citation>
    <scope>NUCLEOTIDE SEQUENCE</scope>
    <source>
        <strain evidence="1">R33</strain>
    </source>
</reference>
<gene>
    <name evidence="1" type="ORF">AB5J51_00970</name>
</gene>
<accession>A0AB39YI55</accession>